<accession>A0A8H4ISQ8</accession>
<proteinExistence type="predicted"/>
<protein>
    <submittedName>
        <fullName evidence="2">Uncharacterized protein</fullName>
    </submittedName>
</protein>
<feature type="compositionally biased region" description="Acidic residues" evidence="1">
    <location>
        <begin position="248"/>
        <end position="259"/>
    </location>
</feature>
<feature type="region of interest" description="Disordered" evidence="1">
    <location>
        <begin position="248"/>
        <end position="322"/>
    </location>
</feature>
<reference evidence="2" key="1">
    <citation type="submission" date="2020-04" db="EMBL/GenBank/DDBJ databases">
        <title>Genome Assembly and Annotation of Botryosphaeria dothidea sdau 11-99, a Latent Pathogen of Apple Fruit Ring Rot in China.</title>
        <authorList>
            <person name="Yu C."/>
            <person name="Diao Y."/>
            <person name="Lu Q."/>
            <person name="Zhao J."/>
            <person name="Cui S."/>
            <person name="Peng C."/>
            <person name="He B."/>
            <person name="Liu H."/>
        </authorList>
    </citation>
    <scope>NUCLEOTIDE SEQUENCE [LARGE SCALE GENOMIC DNA]</scope>
    <source>
        <strain evidence="2">Sdau11-99</strain>
    </source>
</reference>
<dbReference type="OrthoDB" id="3944862at2759"/>
<feature type="region of interest" description="Disordered" evidence="1">
    <location>
        <begin position="473"/>
        <end position="494"/>
    </location>
</feature>
<feature type="compositionally biased region" description="Basic residues" evidence="1">
    <location>
        <begin position="23"/>
        <end position="32"/>
    </location>
</feature>
<comment type="caution">
    <text evidence="2">The sequence shown here is derived from an EMBL/GenBank/DDBJ whole genome shotgun (WGS) entry which is preliminary data.</text>
</comment>
<feature type="compositionally biased region" description="Low complexity" evidence="1">
    <location>
        <begin position="366"/>
        <end position="379"/>
    </location>
</feature>
<dbReference type="Proteomes" id="UP000572817">
    <property type="component" value="Unassembled WGS sequence"/>
</dbReference>
<evidence type="ECO:0000313" key="2">
    <source>
        <dbReference type="EMBL" id="KAF4306935.1"/>
    </source>
</evidence>
<evidence type="ECO:0000256" key="1">
    <source>
        <dbReference type="SAM" id="MobiDB-lite"/>
    </source>
</evidence>
<keyword evidence="3" id="KW-1185">Reference proteome</keyword>
<organism evidence="2 3">
    <name type="scientific">Botryosphaeria dothidea</name>
    <dbReference type="NCBI Taxonomy" id="55169"/>
    <lineage>
        <taxon>Eukaryota</taxon>
        <taxon>Fungi</taxon>
        <taxon>Dikarya</taxon>
        <taxon>Ascomycota</taxon>
        <taxon>Pezizomycotina</taxon>
        <taxon>Dothideomycetes</taxon>
        <taxon>Dothideomycetes incertae sedis</taxon>
        <taxon>Botryosphaeriales</taxon>
        <taxon>Botryosphaeriaceae</taxon>
        <taxon>Botryosphaeria</taxon>
    </lineage>
</organism>
<evidence type="ECO:0000313" key="3">
    <source>
        <dbReference type="Proteomes" id="UP000572817"/>
    </source>
</evidence>
<feature type="region of interest" description="Disordered" evidence="1">
    <location>
        <begin position="16"/>
        <end position="76"/>
    </location>
</feature>
<feature type="region of interest" description="Disordered" evidence="1">
    <location>
        <begin position="341"/>
        <end position="381"/>
    </location>
</feature>
<sequence>MSSLLWLTRSRSKESGAESLLRRVGHHIRARPRPNGDLHDMAPSEESFGSSCSAPEVPITASSSSSPLNPGASPVLDYKQSRHQYHSVPALHLCNYRRSSSLRTNSSPSDYGSASPSSIASIKSACADTTTTLADVHVVKFPQDEDTGTLTPGRLTPSPSMHIVESGRGPYHLVWGEPSSSKPSISDADPTSISPDEVFPRSPSPSGLERVNTKLEKWSFAARESTALDKSRSHPHFRSYVEVYQDDEDPQFDMDDDENVLFMAPPNSERPTPAVSAWQSRRSSQAEGNHSNNSSPLSGCHSSSSSSSPFEPPKEQQQQAEGDSHIRFAMQHRPQHNDEYNVLFPCYSPRPNKTIQVDDRRRKGSRSLSSLSNTSDMSDNATSLLKRHEDSVVLMAERCPDPVELPVGNPWTHRDSVALAKERIRKKHANETGEALVGGIGILKGVGKGGFERRAPLDIPRVQQITYMGVMSPIPDLSPPNSGTNTYNGSRAGR</sequence>
<feature type="compositionally biased region" description="Polar residues" evidence="1">
    <location>
        <begin position="178"/>
        <end position="194"/>
    </location>
</feature>
<dbReference type="EMBL" id="WWBZ02000033">
    <property type="protein sequence ID" value="KAF4306935.1"/>
    <property type="molecule type" value="Genomic_DNA"/>
</dbReference>
<name>A0A8H4ISQ8_9PEZI</name>
<gene>
    <name evidence="2" type="ORF">GTA08_BOTSDO05248</name>
</gene>
<feature type="region of interest" description="Disordered" evidence="1">
    <location>
        <begin position="176"/>
        <end position="210"/>
    </location>
</feature>
<feature type="compositionally biased region" description="Polar residues" evidence="1">
    <location>
        <begin position="479"/>
        <end position="494"/>
    </location>
</feature>
<feature type="compositionally biased region" description="Polar residues" evidence="1">
    <location>
        <begin position="277"/>
        <end position="290"/>
    </location>
</feature>
<feature type="compositionally biased region" description="Low complexity" evidence="1">
    <location>
        <begin position="291"/>
        <end position="308"/>
    </location>
</feature>
<dbReference type="AlphaFoldDB" id="A0A8H4ISQ8"/>